<gene>
    <name evidence="1" type="ORF">RI129_008109</name>
</gene>
<keyword evidence="2" id="KW-1185">Reference proteome</keyword>
<name>A0AAN7VHJ8_9COLE</name>
<evidence type="ECO:0000313" key="2">
    <source>
        <dbReference type="Proteomes" id="UP001329430"/>
    </source>
</evidence>
<comment type="caution">
    <text evidence="1">The sequence shown here is derived from an EMBL/GenBank/DDBJ whole genome shotgun (WGS) entry which is preliminary data.</text>
</comment>
<protein>
    <submittedName>
        <fullName evidence="1">Uncharacterized protein</fullName>
    </submittedName>
</protein>
<dbReference type="Proteomes" id="UP001329430">
    <property type="component" value="Chromosome 5"/>
</dbReference>
<sequence>MVLSIEDFMVSFHSLQGITIGERRKNLFLLLRDIDNNSDFNLIQPKTPLEECFKVQILLHFKKVPLLIDVLKSENPILIHRIVKESWFMSAIFDYIGEEDLVEKVFPHISFNAKMKLINKLSFRIKDGERGDRLFYAIQKRYGNYMASRLLPCCSANVIMDCVRTWKVELGSRQLMVIVKKHPDLLEAILEALSYFSTVACKYLLTEKYKNVLVYMLNTNLPVFLKLIDKYELKIRVGWRSTEHLIVTNKTNVINHAPVLYNCLHRKQILKSLGRDFDDFYLKLLPTSVDKMRSKLNYYIDTMDVLTDDVRKLNLLLASFRKVYGSELLQHPDWISVKFLELMTVDEREVWMNTNPKPSHIPQDAWNCLLRIEKSLPLMKDKISQTTDIKERGELAGCLVETCRINKDKDALLDVCKYVVAELKSDNASVLYSFLCTLKSCYKPVEFGDKIWKVINELIRVFMLKKSIPFYYHEWLYAYLEYLIVNNLDATEYITELSRKIHLTCSVYTYMGKDEAKKICLEKYGQLLIDLFNTTDESVRANHHVQYYEMLIDWNRKHPNSQISVPYKSVITILLDLNESCRYWGNIILGKLLCLNIDDTDLESCMKLLESQETLYIDMSVFVHLIKRKPLVVLNYIDCITKSIIKLWYTTVKPFLWMYSRNYTHLEMPKKIIATCLAALTTPDGNMSNKRNCAMALACLMPPGDFLHLIEPYYPVELRMEVDDGNQETYILQQAITASLKHVIPPSFILESVLNFSKGDYLKFIQRALHSVSHSTNEDNLPRLYDSLVDRPVSVRKNVVYLTYKVLDSKAITAMVEQFNVTEKNPSINKFILKASFNYFAKNPNDALWELVRYNLKRVDSNDEEIVDILVQVVKVPPSYLVKYLMCVFEYFENLSIKSKKITQGKMSLLTSVKPSSMKILPAEFFWPIIKKYIFRDKDLSSSVQYFASRFVTYNDGVEVLFDIIKEYILETWYNEESNSKGRKCINEFIVQFCQLFIDDKSASRHALKRFSDFWNDFLKPYQAFDEFAQLQFTLMYVDYVDLNWNCEQIAAAICALCKRLEYDSALIVKFGVMLDSFLPHFLRDDNDLAELKRLNIIINIIQNETITCLLIGITLLPLELYHVHLTKLQYEKIIRRLQNIRDQTVKFALSLYFHKVSSSRPFALHKKKDGDTPFYNYLACYIENFTNKYQQAVF</sequence>
<dbReference type="AlphaFoldDB" id="A0AAN7VHJ8"/>
<organism evidence="1 2">
    <name type="scientific">Pyrocoelia pectoralis</name>
    <dbReference type="NCBI Taxonomy" id="417401"/>
    <lineage>
        <taxon>Eukaryota</taxon>
        <taxon>Metazoa</taxon>
        <taxon>Ecdysozoa</taxon>
        <taxon>Arthropoda</taxon>
        <taxon>Hexapoda</taxon>
        <taxon>Insecta</taxon>
        <taxon>Pterygota</taxon>
        <taxon>Neoptera</taxon>
        <taxon>Endopterygota</taxon>
        <taxon>Coleoptera</taxon>
        <taxon>Polyphaga</taxon>
        <taxon>Elateriformia</taxon>
        <taxon>Elateroidea</taxon>
        <taxon>Lampyridae</taxon>
        <taxon>Lampyrinae</taxon>
        <taxon>Pyrocoelia</taxon>
    </lineage>
</organism>
<dbReference type="EMBL" id="JAVRBK010000005">
    <property type="protein sequence ID" value="KAK5644264.1"/>
    <property type="molecule type" value="Genomic_DNA"/>
</dbReference>
<accession>A0AAN7VHJ8</accession>
<reference evidence="1 2" key="1">
    <citation type="journal article" date="2024" name="Insects">
        <title>An Improved Chromosome-Level Genome Assembly of the Firefly Pyrocoelia pectoralis.</title>
        <authorList>
            <person name="Fu X."/>
            <person name="Meyer-Rochow V.B."/>
            <person name="Ballantyne L."/>
            <person name="Zhu X."/>
        </authorList>
    </citation>
    <scope>NUCLEOTIDE SEQUENCE [LARGE SCALE GENOMIC DNA]</scope>
    <source>
        <strain evidence="1">XCY_ONT2</strain>
    </source>
</reference>
<proteinExistence type="predicted"/>
<evidence type="ECO:0000313" key="1">
    <source>
        <dbReference type="EMBL" id="KAK5644264.1"/>
    </source>
</evidence>
<dbReference type="InterPro" id="IPR016024">
    <property type="entry name" value="ARM-type_fold"/>
</dbReference>
<dbReference type="SUPFAM" id="SSF48371">
    <property type="entry name" value="ARM repeat"/>
    <property type="match status" value="1"/>
</dbReference>